<feature type="domain" description="Peroxisome membrane anchor protein Pex14p N-terminal" evidence="13">
    <location>
        <begin position="14"/>
        <end position="57"/>
    </location>
</feature>
<dbReference type="VEuPathDB" id="VectorBase:PHUM467180"/>
<proteinExistence type="inferred from homology"/>
<dbReference type="CTD" id="8238709"/>
<dbReference type="eggNOG" id="KOG2629">
    <property type="taxonomic scope" value="Eukaryota"/>
</dbReference>
<gene>
    <name evidence="15" type="primary">8238709</name>
    <name evidence="14" type="ORF">Phum_PHUM467180</name>
</gene>
<evidence type="ECO:0000256" key="8">
    <source>
        <dbReference type="ARBA" id="ARBA00029691"/>
    </source>
</evidence>
<reference evidence="15" key="3">
    <citation type="submission" date="2021-02" db="UniProtKB">
        <authorList>
            <consortium name="EnsemblMetazoa"/>
        </authorList>
    </citation>
    <scope>IDENTIFICATION</scope>
    <source>
        <strain evidence="15">USDA</strain>
    </source>
</reference>
<keyword evidence="16" id="KW-1185">Reference proteome</keyword>
<dbReference type="InterPro" id="IPR025655">
    <property type="entry name" value="PEX14"/>
</dbReference>
<dbReference type="AlphaFoldDB" id="E0VVR6"/>
<sequence>MSNKIEVKVQGTPRTELIDTAVNFLQNPNVQKSSTFQKEAFLRKKGLTTEEIKIAFEKSVNLVPLSLVNYDQNVAKKGFWFQKIKDVISTATLVVGASYTLYYLYKKFIKPVFPVEWNISKKQDRNGSTKKPLEKAITELKEDIQRIQAELEQIVASQREQNNYKLMSELKSDITTVKGILLSRHQYSSVSLSGPAIPNWQLTGESTKHSKEGLENEDNEHNSGSSETEIVVNTNSNGGSQGSDSSLEMIKEVDN</sequence>
<reference evidence="14" key="1">
    <citation type="submission" date="2007-04" db="EMBL/GenBank/DDBJ databases">
        <title>Annotation of Pediculus humanus corporis strain USDA.</title>
        <authorList>
            <person name="Kirkness E."/>
            <person name="Hannick L."/>
            <person name="Hass B."/>
            <person name="Bruggner R."/>
            <person name="Lawson D."/>
            <person name="Bidwell S."/>
            <person name="Joardar V."/>
            <person name="Caler E."/>
            <person name="Walenz B."/>
            <person name="Inman J."/>
            <person name="Schobel S."/>
            <person name="Galinsky K."/>
            <person name="Amedeo P."/>
            <person name="Strausberg R."/>
        </authorList>
    </citation>
    <scope>NUCLEOTIDE SEQUENCE</scope>
    <source>
        <strain evidence="14">USDA</strain>
    </source>
</reference>
<dbReference type="RefSeq" id="XP_002430210.1">
    <property type="nucleotide sequence ID" value="XM_002430165.1"/>
</dbReference>
<evidence type="ECO:0000313" key="14">
    <source>
        <dbReference type="EMBL" id="EEB17472.1"/>
    </source>
</evidence>
<evidence type="ECO:0000259" key="13">
    <source>
        <dbReference type="Pfam" id="PF04695"/>
    </source>
</evidence>
<dbReference type="GeneID" id="8238709"/>
<comment type="subcellular location">
    <subcellularLocation>
        <location evidence="9 10">Peroxisome membrane</location>
    </subcellularLocation>
</comment>
<dbReference type="OMA" id="AARKFML"/>
<dbReference type="Proteomes" id="UP000009046">
    <property type="component" value="Unassembled WGS sequence"/>
</dbReference>
<reference evidence="14" key="2">
    <citation type="submission" date="2007-04" db="EMBL/GenBank/DDBJ databases">
        <title>The genome of the human body louse.</title>
        <authorList>
            <consortium name="The Human Body Louse Genome Consortium"/>
            <person name="Kirkness E."/>
            <person name="Walenz B."/>
            <person name="Hass B."/>
            <person name="Bruggner R."/>
            <person name="Strausberg R."/>
        </authorList>
    </citation>
    <scope>NUCLEOTIDE SEQUENCE</scope>
    <source>
        <strain evidence="14">USDA</strain>
    </source>
</reference>
<dbReference type="KEGG" id="phu:Phum_PHUM467180"/>
<feature type="region of interest" description="Disordered" evidence="12">
    <location>
        <begin position="198"/>
        <end position="255"/>
    </location>
</feature>
<dbReference type="Gene3D" id="1.10.10.10">
    <property type="entry name" value="Winged helix-like DNA-binding domain superfamily/Winged helix DNA-binding domain"/>
    <property type="match status" value="1"/>
</dbReference>
<comment type="function">
    <text evidence="10">Component of the PEX13-PEX14 docking complex, a translocon channel that specifically mediates the import of peroxisomal cargo proteins bound to PEX5 receptor. The PEX13-PEX14 docking complex forms a large import pore which can be opened to a diameter of about 9 nm. Mechanistically, PEX5 receptor along with cargo proteins associates with the PEX14 subunit of the PEX13-PEX14 docking complex in the cytosol, leading to the insertion of the receptor into the organelle membrane with the concomitant translocation of the cargo into the peroxisome matrix.</text>
</comment>
<dbReference type="STRING" id="121224.E0VVR6"/>
<evidence type="ECO:0000313" key="16">
    <source>
        <dbReference type="Proteomes" id="UP000009046"/>
    </source>
</evidence>
<accession>E0VVR6</accession>
<evidence type="ECO:0000256" key="12">
    <source>
        <dbReference type="SAM" id="MobiDB-lite"/>
    </source>
</evidence>
<feature type="compositionally biased region" description="Low complexity" evidence="12">
    <location>
        <begin position="233"/>
        <end position="246"/>
    </location>
</feature>
<keyword evidence="3 10" id="KW-0653">Protein transport</keyword>
<organism>
    <name type="scientific">Pediculus humanus subsp. corporis</name>
    <name type="common">Body louse</name>
    <dbReference type="NCBI Taxonomy" id="121224"/>
    <lineage>
        <taxon>Eukaryota</taxon>
        <taxon>Metazoa</taxon>
        <taxon>Ecdysozoa</taxon>
        <taxon>Arthropoda</taxon>
        <taxon>Hexapoda</taxon>
        <taxon>Insecta</taxon>
        <taxon>Pterygota</taxon>
        <taxon>Neoptera</taxon>
        <taxon>Paraneoptera</taxon>
        <taxon>Psocodea</taxon>
        <taxon>Troctomorpha</taxon>
        <taxon>Phthiraptera</taxon>
        <taxon>Anoplura</taxon>
        <taxon>Pediculidae</taxon>
        <taxon>Pediculus</taxon>
    </lineage>
</organism>
<comment type="similarity">
    <text evidence="1 10">Belongs to the peroxin-14 family.</text>
</comment>
<dbReference type="PANTHER" id="PTHR23058:SF0">
    <property type="entry name" value="PEROXISOMAL MEMBRANE PROTEIN PEX14"/>
    <property type="match status" value="1"/>
</dbReference>
<evidence type="ECO:0000256" key="4">
    <source>
        <dbReference type="ARBA" id="ARBA00023010"/>
    </source>
</evidence>
<dbReference type="InParanoid" id="E0VVR6"/>
<dbReference type="OrthoDB" id="441517at2759"/>
<evidence type="ECO:0000256" key="9">
    <source>
        <dbReference type="ARBA" id="ARBA00046271"/>
    </source>
</evidence>
<evidence type="ECO:0000256" key="3">
    <source>
        <dbReference type="ARBA" id="ARBA00022927"/>
    </source>
</evidence>
<dbReference type="EMBL" id="AAZO01005677">
    <property type="status" value="NOT_ANNOTATED_CDS"/>
    <property type="molecule type" value="Genomic_DNA"/>
</dbReference>
<feature type="coiled-coil region" evidence="11">
    <location>
        <begin position="130"/>
        <end position="157"/>
    </location>
</feature>
<keyword evidence="6 10" id="KW-0576">Peroxisome</keyword>
<evidence type="ECO:0000256" key="1">
    <source>
        <dbReference type="ARBA" id="ARBA00005443"/>
    </source>
</evidence>
<dbReference type="GO" id="GO:0005778">
    <property type="term" value="C:peroxisomal membrane"/>
    <property type="evidence" value="ECO:0007669"/>
    <property type="project" value="UniProtKB-SubCell"/>
</dbReference>
<keyword evidence="4" id="KW-0811">Translocation</keyword>
<keyword evidence="11" id="KW-0175">Coiled coil</keyword>
<dbReference type="InterPro" id="IPR036388">
    <property type="entry name" value="WH-like_DNA-bd_sf"/>
</dbReference>
<evidence type="ECO:0000256" key="11">
    <source>
        <dbReference type="SAM" id="Coils"/>
    </source>
</evidence>
<evidence type="ECO:0000256" key="6">
    <source>
        <dbReference type="ARBA" id="ARBA00023140"/>
    </source>
</evidence>
<keyword evidence="2 10" id="KW-0813">Transport</keyword>
<name>E0VVR6_PEDHC</name>
<evidence type="ECO:0000256" key="5">
    <source>
        <dbReference type="ARBA" id="ARBA00023136"/>
    </source>
</evidence>
<feature type="compositionally biased region" description="Polar residues" evidence="12">
    <location>
        <begin position="222"/>
        <end position="232"/>
    </location>
</feature>
<dbReference type="GO" id="GO:1990429">
    <property type="term" value="C:peroxisomal importomer complex"/>
    <property type="evidence" value="ECO:0007669"/>
    <property type="project" value="TreeGrafter"/>
</dbReference>
<evidence type="ECO:0000256" key="7">
    <source>
        <dbReference type="ARBA" id="ARBA00029502"/>
    </source>
</evidence>
<evidence type="ECO:0000256" key="10">
    <source>
        <dbReference type="RuleBase" id="RU367032"/>
    </source>
</evidence>
<dbReference type="GO" id="GO:0005102">
    <property type="term" value="F:signaling receptor binding"/>
    <property type="evidence" value="ECO:0007669"/>
    <property type="project" value="TreeGrafter"/>
</dbReference>
<keyword evidence="5 10" id="KW-0472">Membrane</keyword>
<protein>
    <recommendedName>
        <fullName evidence="7 10">Peroxisomal membrane protein PEX14</fullName>
    </recommendedName>
    <alternativeName>
        <fullName evidence="8 10">Peroxin-14</fullName>
    </alternativeName>
</protein>
<dbReference type="Pfam" id="PF04695">
    <property type="entry name" value="Pex14_N"/>
    <property type="match status" value="1"/>
</dbReference>
<dbReference type="EnsemblMetazoa" id="PHUM467180-RA">
    <property type="protein sequence ID" value="PHUM467180-PA"/>
    <property type="gene ID" value="PHUM467180"/>
</dbReference>
<evidence type="ECO:0000313" key="15">
    <source>
        <dbReference type="EnsemblMetazoa" id="PHUM467180-PA"/>
    </source>
</evidence>
<dbReference type="EMBL" id="DS235813">
    <property type="protein sequence ID" value="EEB17472.1"/>
    <property type="molecule type" value="Genomic_DNA"/>
</dbReference>
<evidence type="ECO:0000256" key="2">
    <source>
        <dbReference type="ARBA" id="ARBA00022448"/>
    </source>
</evidence>
<dbReference type="InterPro" id="IPR006785">
    <property type="entry name" value="Pex14_N"/>
</dbReference>
<dbReference type="HOGENOM" id="CLU_074122_0_0_1"/>
<dbReference type="PANTHER" id="PTHR23058">
    <property type="entry name" value="PEROXISOMAL MEMBRANE PROTEIN PEX14"/>
    <property type="match status" value="1"/>
</dbReference>
<dbReference type="FunCoup" id="E0VVR6">
    <property type="interactions" value="600"/>
</dbReference>
<dbReference type="GO" id="GO:0016560">
    <property type="term" value="P:protein import into peroxisome matrix, docking"/>
    <property type="evidence" value="ECO:0007669"/>
    <property type="project" value="UniProtKB-UniRule"/>
</dbReference>